<gene>
    <name evidence="8" type="ORF">GCM10022409_24550</name>
</gene>
<evidence type="ECO:0000256" key="1">
    <source>
        <dbReference type="ARBA" id="ARBA00004442"/>
    </source>
</evidence>
<feature type="signal peptide" evidence="6">
    <location>
        <begin position="1"/>
        <end position="21"/>
    </location>
</feature>
<keyword evidence="3" id="KW-0998">Cell outer membrane</keyword>
<evidence type="ECO:0000313" key="8">
    <source>
        <dbReference type="EMBL" id="GAA4038204.1"/>
    </source>
</evidence>
<dbReference type="InterPro" id="IPR006690">
    <property type="entry name" value="OMPA-like_CS"/>
</dbReference>
<feature type="chain" id="PRO_5045086039" description="OmpA-like domain-containing protein" evidence="6">
    <location>
        <begin position="22"/>
        <end position="415"/>
    </location>
</feature>
<dbReference type="PROSITE" id="PS51123">
    <property type="entry name" value="OMPA_2"/>
    <property type="match status" value="1"/>
</dbReference>
<feature type="domain" description="OmpA-like" evidence="7">
    <location>
        <begin position="299"/>
        <end position="415"/>
    </location>
</feature>
<dbReference type="InterPro" id="IPR006665">
    <property type="entry name" value="OmpA-like"/>
</dbReference>
<dbReference type="PROSITE" id="PS01068">
    <property type="entry name" value="OMPA_1"/>
    <property type="match status" value="1"/>
</dbReference>
<evidence type="ECO:0000259" key="7">
    <source>
        <dbReference type="PROSITE" id="PS51123"/>
    </source>
</evidence>
<dbReference type="Gene3D" id="3.30.1330.60">
    <property type="entry name" value="OmpA-like domain"/>
    <property type="match status" value="1"/>
</dbReference>
<evidence type="ECO:0000256" key="6">
    <source>
        <dbReference type="SAM" id="SignalP"/>
    </source>
</evidence>
<evidence type="ECO:0000256" key="4">
    <source>
        <dbReference type="PROSITE-ProRule" id="PRU00473"/>
    </source>
</evidence>
<dbReference type="CDD" id="cd07185">
    <property type="entry name" value="OmpA_C-like"/>
    <property type="match status" value="1"/>
</dbReference>
<keyword evidence="6" id="KW-0732">Signal</keyword>
<dbReference type="SUPFAM" id="SSF49464">
    <property type="entry name" value="Carboxypeptidase regulatory domain-like"/>
    <property type="match status" value="1"/>
</dbReference>
<keyword evidence="2 4" id="KW-0472">Membrane</keyword>
<dbReference type="PANTHER" id="PTHR30329:SF21">
    <property type="entry name" value="LIPOPROTEIN YIAD-RELATED"/>
    <property type="match status" value="1"/>
</dbReference>
<comment type="subcellular location">
    <subcellularLocation>
        <location evidence="1">Cell outer membrane</location>
    </subcellularLocation>
</comment>
<sequence length="415" mass="43452">MKRIPFLLLALLALAAQPGNAQTSPLSLTGNVQTETQQALPGAAVTVIHVPSGKRYSAASNSSGRFVVTNLPAGGPYLMQIGEGGYRPQTMESIFLENGKTANFSVTLSRIGSASKGRAGRTSASGTTATAASAPAEHLASESEVGGPVLFAANTATGGQAPITSSRRYQPVPQIISSPAPSYTSNSATVAAPAPAARVATPPAATPVAATPAAPAAARSPYRVGGSRYQPRRITPPAQDFIVPGHYDVKSGNYLYDTGAPTTLKLPGGASIAGVGVNSTESLLHRFLSDPTKHVDTLDLSRGWYNFDRVFFETGKATLTPESMSQLRNVVTLMRAYPSARVKIGGYTDSTGTYKVNKMLSEARARTAWASLVEMGISPSRIDARGYGPRYGIAPNTTEEGRAMNRRLSVKVLVK</sequence>
<keyword evidence="9" id="KW-1185">Reference proteome</keyword>
<dbReference type="Proteomes" id="UP001501469">
    <property type="component" value="Unassembled WGS sequence"/>
</dbReference>
<dbReference type="Gene3D" id="2.60.40.1120">
    <property type="entry name" value="Carboxypeptidase-like, regulatory domain"/>
    <property type="match status" value="1"/>
</dbReference>
<name>A0ABP7U956_9BACT</name>
<accession>A0ABP7U956</accession>
<comment type="caution">
    <text evidence="8">The sequence shown here is derived from an EMBL/GenBank/DDBJ whole genome shotgun (WGS) entry which is preliminary data.</text>
</comment>
<dbReference type="PANTHER" id="PTHR30329">
    <property type="entry name" value="STATOR ELEMENT OF FLAGELLAR MOTOR COMPLEX"/>
    <property type="match status" value="1"/>
</dbReference>
<proteinExistence type="predicted"/>
<evidence type="ECO:0000256" key="5">
    <source>
        <dbReference type="SAM" id="MobiDB-lite"/>
    </source>
</evidence>
<evidence type="ECO:0000256" key="3">
    <source>
        <dbReference type="ARBA" id="ARBA00023237"/>
    </source>
</evidence>
<dbReference type="InterPro" id="IPR006664">
    <property type="entry name" value="OMP_bac"/>
</dbReference>
<evidence type="ECO:0000313" key="9">
    <source>
        <dbReference type="Proteomes" id="UP001501469"/>
    </source>
</evidence>
<dbReference type="InterPro" id="IPR050330">
    <property type="entry name" value="Bact_OuterMem_StrucFunc"/>
</dbReference>
<reference evidence="9" key="1">
    <citation type="journal article" date="2019" name="Int. J. Syst. Evol. Microbiol.">
        <title>The Global Catalogue of Microorganisms (GCM) 10K type strain sequencing project: providing services to taxonomists for standard genome sequencing and annotation.</title>
        <authorList>
            <consortium name="The Broad Institute Genomics Platform"/>
            <consortium name="The Broad Institute Genome Sequencing Center for Infectious Disease"/>
            <person name="Wu L."/>
            <person name="Ma J."/>
        </authorList>
    </citation>
    <scope>NUCLEOTIDE SEQUENCE [LARGE SCALE GENOMIC DNA]</scope>
    <source>
        <strain evidence="9">JCM 17225</strain>
    </source>
</reference>
<evidence type="ECO:0000256" key="2">
    <source>
        <dbReference type="ARBA" id="ARBA00023136"/>
    </source>
</evidence>
<dbReference type="SUPFAM" id="SSF103088">
    <property type="entry name" value="OmpA-like"/>
    <property type="match status" value="1"/>
</dbReference>
<feature type="compositionally biased region" description="Low complexity" evidence="5">
    <location>
        <begin position="120"/>
        <end position="134"/>
    </location>
</feature>
<organism evidence="8 9">
    <name type="scientific">Hymenobacter glaciei</name>
    <dbReference type="NCBI Taxonomy" id="877209"/>
    <lineage>
        <taxon>Bacteria</taxon>
        <taxon>Pseudomonadati</taxon>
        <taxon>Bacteroidota</taxon>
        <taxon>Cytophagia</taxon>
        <taxon>Cytophagales</taxon>
        <taxon>Hymenobacteraceae</taxon>
        <taxon>Hymenobacter</taxon>
    </lineage>
</organism>
<dbReference type="RefSeq" id="WP_345054770.1">
    <property type="nucleotide sequence ID" value="NZ_BAABDK010000017.1"/>
</dbReference>
<dbReference type="PRINTS" id="PR01021">
    <property type="entry name" value="OMPADOMAIN"/>
</dbReference>
<dbReference type="Pfam" id="PF00691">
    <property type="entry name" value="OmpA"/>
    <property type="match status" value="1"/>
</dbReference>
<dbReference type="InterPro" id="IPR036737">
    <property type="entry name" value="OmpA-like_sf"/>
</dbReference>
<dbReference type="InterPro" id="IPR008969">
    <property type="entry name" value="CarboxyPept-like_regulatory"/>
</dbReference>
<protein>
    <recommendedName>
        <fullName evidence="7">OmpA-like domain-containing protein</fullName>
    </recommendedName>
</protein>
<feature type="region of interest" description="Disordered" evidence="5">
    <location>
        <begin position="113"/>
        <end position="140"/>
    </location>
</feature>
<dbReference type="EMBL" id="BAABDK010000017">
    <property type="protein sequence ID" value="GAA4038204.1"/>
    <property type="molecule type" value="Genomic_DNA"/>
</dbReference>
<dbReference type="Pfam" id="PF13620">
    <property type="entry name" value="CarboxypepD_reg"/>
    <property type="match status" value="1"/>
</dbReference>